<dbReference type="GeneID" id="103517368"/>
<evidence type="ECO:0000313" key="3">
    <source>
        <dbReference type="RefSeq" id="XP_008480617.1"/>
    </source>
</evidence>
<dbReference type="PaxDb" id="121845-A0A1S3DGN5"/>
<proteinExistence type="predicted"/>
<evidence type="ECO:0000313" key="2">
    <source>
        <dbReference type="Proteomes" id="UP000079169"/>
    </source>
</evidence>
<protein>
    <submittedName>
        <fullName evidence="3">Uncharacterized protein LOC103517368</fullName>
    </submittedName>
</protein>
<accession>A0A1S3DGN5</accession>
<feature type="transmembrane region" description="Helical" evidence="1">
    <location>
        <begin position="153"/>
        <end position="173"/>
    </location>
</feature>
<dbReference type="KEGG" id="dci:103517368"/>
<name>A0A1S3DGN5_DIACI</name>
<sequence>METQTNRQEDLVRKYQRLERNLILKDGPDHVDISPVACRRSNSSLVHTIHSSFQHFQTQLQTVYIDYDIVREIYDFSHLLMRIFFISNRMISILFNAVTLFIITARAIFHISKFILLNSARMCRLDFKQASVLTDLGLFSLELLVLTVLMVKIFVPTCLYMTSFILNVIFYYVPRSLSILLSLW</sequence>
<reference evidence="3" key="1">
    <citation type="submission" date="2025-08" db="UniProtKB">
        <authorList>
            <consortium name="RefSeq"/>
        </authorList>
    </citation>
    <scope>IDENTIFICATION</scope>
</reference>
<dbReference type="AlphaFoldDB" id="A0A1S3DGN5"/>
<keyword evidence="1" id="KW-0472">Membrane</keyword>
<keyword evidence="1" id="KW-1133">Transmembrane helix</keyword>
<evidence type="ECO:0000256" key="1">
    <source>
        <dbReference type="SAM" id="Phobius"/>
    </source>
</evidence>
<keyword evidence="1" id="KW-0812">Transmembrane</keyword>
<feature type="transmembrane region" description="Helical" evidence="1">
    <location>
        <begin position="90"/>
        <end position="109"/>
    </location>
</feature>
<dbReference type="RefSeq" id="XP_008480617.1">
    <property type="nucleotide sequence ID" value="XM_008482395.3"/>
</dbReference>
<gene>
    <name evidence="3" type="primary">LOC103517368</name>
</gene>
<organism evidence="2 3">
    <name type="scientific">Diaphorina citri</name>
    <name type="common">Asian citrus psyllid</name>
    <dbReference type="NCBI Taxonomy" id="121845"/>
    <lineage>
        <taxon>Eukaryota</taxon>
        <taxon>Metazoa</taxon>
        <taxon>Ecdysozoa</taxon>
        <taxon>Arthropoda</taxon>
        <taxon>Hexapoda</taxon>
        <taxon>Insecta</taxon>
        <taxon>Pterygota</taxon>
        <taxon>Neoptera</taxon>
        <taxon>Paraneoptera</taxon>
        <taxon>Hemiptera</taxon>
        <taxon>Sternorrhyncha</taxon>
        <taxon>Psylloidea</taxon>
        <taxon>Psyllidae</taxon>
        <taxon>Diaphorininae</taxon>
        <taxon>Diaphorina</taxon>
    </lineage>
</organism>
<keyword evidence="2" id="KW-1185">Reference proteome</keyword>
<dbReference type="Proteomes" id="UP000079169">
    <property type="component" value="Unplaced"/>
</dbReference>